<evidence type="ECO:0000256" key="2">
    <source>
        <dbReference type="PIRSR" id="PIRSR634015-3"/>
    </source>
</evidence>
<comment type="cofactor">
    <cofactor evidence="2">
        <name>Zn(2+)</name>
        <dbReference type="ChEBI" id="CHEBI:29105"/>
    </cofactor>
    <text evidence="2">Binds 1 zinc ion per subunit.</text>
</comment>
<reference evidence="4 5" key="1">
    <citation type="submission" date="2016-10" db="EMBL/GenBank/DDBJ databases">
        <title>Draft genome sequences of four alkaliphilic bacteria belonging to the Anaerobacillus genus.</title>
        <authorList>
            <person name="Bassil N.M."/>
            <person name="Lloyd J.R."/>
        </authorList>
    </citation>
    <scope>NUCLEOTIDE SEQUENCE [LARGE SCALE GENOMIC DNA]</scope>
    <source>
        <strain evidence="4 5">DSM 15340</strain>
    </source>
</reference>
<evidence type="ECO:0000313" key="4">
    <source>
        <dbReference type="EMBL" id="OIJ11513.1"/>
    </source>
</evidence>
<dbReference type="GO" id="GO:0008270">
    <property type="term" value="F:zinc ion binding"/>
    <property type="evidence" value="ECO:0007669"/>
    <property type="project" value="InterPro"/>
</dbReference>
<proteinExistence type="predicted"/>
<dbReference type="InterPro" id="IPR034015">
    <property type="entry name" value="M1_LTA4H"/>
</dbReference>
<gene>
    <name evidence="4" type="ORF">BKP35_12285</name>
</gene>
<dbReference type="InterPro" id="IPR027268">
    <property type="entry name" value="Peptidase_M4/M1_CTD_sf"/>
</dbReference>
<evidence type="ECO:0000256" key="1">
    <source>
        <dbReference type="PIRSR" id="PIRSR634015-1"/>
    </source>
</evidence>
<feature type="active site" description="Proton donor" evidence="1">
    <location>
        <position position="149"/>
    </location>
</feature>
<keyword evidence="5" id="KW-1185">Reference proteome</keyword>
<dbReference type="Proteomes" id="UP000180098">
    <property type="component" value="Unassembled WGS sequence"/>
</dbReference>
<dbReference type="GO" id="GO:0008237">
    <property type="term" value="F:metallopeptidase activity"/>
    <property type="evidence" value="ECO:0007669"/>
    <property type="project" value="InterPro"/>
</dbReference>
<feature type="binding site" evidence="2">
    <location>
        <position position="74"/>
    </location>
    <ligand>
        <name>Zn(2+)</name>
        <dbReference type="ChEBI" id="CHEBI:29105"/>
        <note>catalytic</note>
    </ligand>
</feature>
<protein>
    <recommendedName>
        <fullName evidence="3">Peptidase M1 membrane alanine aminopeptidase domain-containing protein</fullName>
    </recommendedName>
</protein>
<dbReference type="AlphaFoldDB" id="A0A1S2LHG6"/>
<dbReference type="PANTHER" id="PTHR45726">
    <property type="entry name" value="LEUKOTRIENE A-4 HYDROLASE"/>
    <property type="match status" value="1"/>
</dbReference>
<dbReference type="SUPFAM" id="SSF55486">
    <property type="entry name" value="Metalloproteases ('zincins'), catalytic domain"/>
    <property type="match status" value="1"/>
</dbReference>
<feature type="binding site" evidence="2">
    <location>
        <position position="78"/>
    </location>
    <ligand>
        <name>Zn(2+)</name>
        <dbReference type="ChEBI" id="CHEBI:29105"/>
        <note>catalytic</note>
    </ligand>
</feature>
<feature type="binding site" evidence="2">
    <location>
        <position position="97"/>
    </location>
    <ligand>
        <name>Zn(2+)</name>
        <dbReference type="ChEBI" id="CHEBI:29105"/>
        <note>catalytic</note>
    </ligand>
</feature>
<evidence type="ECO:0000259" key="3">
    <source>
        <dbReference type="Pfam" id="PF01433"/>
    </source>
</evidence>
<comment type="caution">
    <text evidence="4">The sequence shown here is derived from an EMBL/GenBank/DDBJ whole genome shotgun (WGS) entry which is preliminary data.</text>
</comment>
<feature type="active site" description="Proton acceptor" evidence="1">
    <location>
        <position position="75"/>
    </location>
</feature>
<dbReference type="Pfam" id="PF01433">
    <property type="entry name" value="Peptidase_M1"/>
    <property type="match status" value="1"/>
</dbReference>
<accession>A0A1S2LHG6</accession>
<dbReference type="PANTHER" id="PTHR45726:SF3">
    <property type="entry name" value="LEUKOTRIENE A-4 HYDROLASE"/>
    <property type="match status" value="1"/>
</dbReference>
<name>A0A1S2LHG6_9BACI</name>
<evidence type="ECO:0000313" key="5">
    <source>
        <dbReference type="Proteomes" id="UP000180098"/>
    </source>
</evidence>
<sequence length="213" mass="24902">MFGFEEKEELYKEISEVASDALGYFEENIGPYPFGQLDIILDELGMEYPGIVTASSIYGSGPVNPDALKNMVIHELSHQWFYGVISNDPFNDAWLDEGLASFSTSLYLFSSENQEVPYDSMDKQLEQLESIPVNLPLDKYDENMSSYTYGKSGTMLWKLFEQRGGIKEAEKFLKTYYNYYQYKEIDTKEFVRFTKHYFNLEDESFFKEWLTLE</sequence>
<organism evidence="4 5">
    <name type="scientific">Anaerobacillus arseniciselenatis</name>
    <dbReference type="NCBI Taxonomy" id="85682"/>
    <lineage>
        <taxon>Bacteria</taxon>
        <taxon>Bacillati</taxon>
        <taxon>Bacillota</taxon>
        <taxon>Bacilli</taxon>
        <taxon>Bacillales</taxon>
        <taxon>Bacillaceae</taxon>
        <taxon>Anaerobacillus</taxon>
    </lineage>
</organism>
<feature type="domain" description="Peptidase M1 membrane alanine aminopeptidase" evidence="3">
    <location>
        <begin position="17"/>
        <end position="209"/>
    </location>
</feature>
<dbReference type="EMBL" id="MLQQ01000027">
    <property type="protein sequence ID" value="OIJ11513.1"/>
    <property type="molecule type" value="Genomic_DNA"/>
</dbReference>
<keyword evidence="2" id="KW-0862">Zinc</keyword>
<dbReference type="RefSeq" id="WP_071313653.1">
    <property type="nucleotide sequence ID" value="NZ_MLQQ01000027.1"/>
</dbReference>
<dbReference type="Gene3D" id="1.10.390.10">
    <property type="entry name" value="Neutral Protease Domain 2"/>
    <property type="match status" value="1"/>
</dbReference>
<dbReference type="InterPro" id="IPR014782">
    <property type="entry name" value="Peptidase_M1_dom"/>
</dbReference>
<keyword evidence="2" id="KW-0479">Metal-binding</keyword>